<name>A0A1X1XYY7_9MYCO</name>
<dbReference type="Proteomes" id="UP000466396">
    <property type="component" value="Chromosome"/>
</dbReference>
<evidence type="ECO:0000313" key="1">
    <source>
        <dbReference type="EMBL" id="BBX95584.1"/>
    </source>
</evidence>
<proteinExistence type="predicted"/>
<dbReference type="AlphaFoldDB" id="A0A1X1XYY7"/>
<gene>
    <name evidence="1" type="ORF">MLAC_08780</name>
</gene>
<dbReference type="KEGG" id="mlj:MLAC_08780"/>
<organism evidence="1 2">
    <name type="scientific">Mycobacterium lacus</name>
    <dbReference type="NCBI Taxonomy" id="169765"/>
    <lineage>
        <taxon>Bacteria</taxon>
        <taxon>Bacillati</taxon>
        <taxon>Actinomycetota</taxon>
        <taxon>Actinomycetes</taxon>
        <taxon>Mycobacteriales</taxon>
        <taxon>Mycobacteriaceae</taxon>
        <taxon>Mycobacterium</taxon>
    </lineage>
</organism>
<sequence>MVVDRGSVWNRLHADRCHGTTYARTGVALADLEFGLRGQLVKCARRQVGDRPGVAGQLGDCGDADVK</sequence>
<evidence type="ECO:0000313" key="2">
    <source>
        <dbReference type="Proteomes" id="UP000466396"/>
    </source>
</evidence>
<dbReference type="EMBL" id="AP022581">
    <property type="protein sequence ID" value="BBX95584.1"/>
    <property type="molecule type" value="Genomic_DNA"/>
</dbReference>
<reference evidence="1 2" key="1">
    <citation type="journal article" date="2019" name="Emerg. Microbes Infect.">
        <title>Comprehensive subspecies identification of 175 nontuberculous mycobacteria species based on 7547 genomic profiles.</title>
        <authorList>
            <person name="Matsumoto Y."/>
            <person name="Kinjo T."/>
            <person name="Motooka D."/>
            <person name="Nabeya D."/>
            <person name="Jung N."/>
            <person name="Uechi K."/>
            <person name="Horii T."/>
            <person name="Iida T."/>
            <person name="Fujita J."/>
            <person name="Nakamura S."/>
        </authorList>
    </citation>
    <scope>NUCLEOTIDE SEQUENCE [LARGE SCALE GENOMIC DNA]</scope>
    <source>
        <strain evidence="1 2">JCM 15657</strain>
    </source>
</reference>
<keyword evidence="2" id="KW-1185">Reference proteome</keyword>
<accession>A0A1X1XYY7</accession>
<protein>
    <submittedName>
        <fullName evidence="1">Uncharacterized protein</fullName>
    </submittedName>
</protein>